<evidence type="ECO:0000313" key="3">
    <source>
        <dbReference type="EMBL" id="MBB6446123.1"/>
    </source>
</evidence>
<sequence length="253" mass="28447">MRHAMITAGTKGLGKKTAEKFLQKGCSVTVNYRNDIKRVTELQEEWKGYQERLQFVQGDMTKKEDIVRLFEEVMTRFGRIDHLVCNAGPFIFARKKLTEYSDHEWKEIIDGNLTAVYHLAKLSIPVMRLQNFGRIITYGFQDAESAPGWIYRSAFSAAKVGLVALTKTIALEEAEHGITANMICPGDIAGEMKEADIEFSRQTSDKRTPIGRSGTGEDIARLISFLCEDHSDMITGSVISITGGIDVVNRYRK</sequence>
<evidence type="ECO:0000256" key="1">
    <source>
        <dbReference type="ARBA" id="ARBA00006484"/>
    </source>
</evidence>
<dbReference type="FunFam" id="3.40.50.720:FF:000173">
    <property type="entry name" value="3-oxoacyl-[acyl-carrier protein] reductase"/>
    <property type="match status" value="1"/>
</dbReference>
<keyword evidence="4" id="KW-1185">Reference proteome</keyword>
<evidence type="ECO:0000256" key="2">
    <source>
        <dbReference type="ARBA" id="ARBA00023002"/>
    </source>
</evidence>
<comment type="caution">
    <text evidence="3">The sequence shown here is derived from an EMBL/GenBank/DDBJ whole genome shotgun (WGS) entry which is preliminary data.</text>
</comment>
<dbReference type="InterPro" id="IPR050259">
    <property type="entry name" value="SDR"/>
</dbReference>
<dbReference type="Pfam" id="PF13561">
    <property type="entry name" value="adh_short_C2"/>
    <property type="match status" value="1"/>
</dbReference>
<dbReference type="Proteomes" id="UP000531594">
    <property type="component" value="Unassembled WGS sequence"/>
</dbReference>
<dbReference type="PANTHER" id="PTHR42879:SF2">
    <property type="entry name" value="3-OXOACYL-[ACYL-CARRIER-PROTEIN] REDUCTASE FABG"/>
    <property type="match status" value="1"/>
</dbReference>
<dbReference type="EC" id="1.1.1.100" evidence="3"/>
<dbReference type="Gene3D" id="3.40.50.720">
    <property type="entry name" value="NAD(P)-binding Rossmann-like Domain"/>
    <property type="match status" value="1"/>
</dbReference>
<organism evidence="3 4">
    <name type="scientific">Bacillus benzoevorans</name>
    <dbReference type="NCBI Taxonomy" id="1456"/>
    <lineage>
        <taxon>Bacteria</taxon>
        <taxon>Bacillati</taxon>
        <taxon>Bacillota</taxon>
        <taxon>Bacilli</taxon>
        <taxon>Bacillales</taxon>
        <taxon>Bacillaceae</taxon>
        <taxon>Bacillus</taxon>
    </lineage>
</organism>
<gene>
    <name evidence="3" type="ORF">HNR53_002773</name>
</gene>
<dbReference type="EMBL" id="JACHGK010000009">
    <property type="protein sequence ID" value="MBB6446123.1"/>
    <property type="molecule type" value="Genomic_DNA"/>
</dbReference>
<dbReference type="GO" id="GO:0004316">
    <property type="term" value="F:3-oxoacyl-[acyl-carrier-protein] reductase (NADPH) activity"/>
    <property type="evidence" value="ECO:0007669"/>
    <property type="project" value="UniProtKB-EC"/>
</dbReference>
<dbReference type="PRINTS" id="PR00081">
    <property type="entry name" value="GDHRDH"/>
</dbReference>
<dbReference type="AlphaFoldDB" id="A0A7X0HSP7"/>
<dbReference type="InterPro" id="IPR002347">
    <property type="entry name" value="SDR_fam"/>
</dbReference>
<dbReference type="SUPFAM" id="SSF51735">
    <property type="entry name" value="NAD(P)-binding Rossmann-fold domains"/>
    <property type="match status" value="1"/>
</dbReference>
<dbReference type="CDD" id="cd05233">
    <property type="entry name" value="SDR_c"/>
    <property type="match status" value="1"/>
</dbReference>
<dbReference type="PANTHER" id="PTHR42879">
    <property type="entry name" value="3-OXOACYL-(ACYL-CARRIER-PROTEIN) REDUCTASE"/>
    <property type="match status" value="1"/>
</dbReference>
<evidence type="ECO:0000313" key="4">
    <source>
        <dbReference type="Proteomes" id="UP000531594"/>
    </source>
</evidence>
<reference evidence="3 4" key="1">
    <citation type="submission" date="2020-08" db="EMBL/GenBank/DDBJ databases">
        <title>Genomic Encyclopedia of Type Strains, Phase IV (KMG-IV): sequencing the most valuable type-strain genomes for metagenomic binning, comparative biology and taxonomic classification.</title>
        <authorList>
            <person name="Goeker M."/>
        </authorList>
    </citation>
    <scope>NUCLEOTIDE SEQUENCE [LARGE SCALE GENOMIC DNA]</scope>
    <source>
        <strain evidence="3 4">DSM 5391</strain>
    </source>
</reference>
<dbReference type="InterPro" id="IPR036291">
    <property type="entry name" value="NAD(P)-bd_dom_sf"/>
</dbReference>
<accession>A0A7X0HSP7</accession>
<comment type="similarity">
    <text evidence="1">Belongs to the short-chain dehydrogenases/reductases (SDR) family.</text>
</comment>
<keyword evidence="2 3" id="KW-0560">Oxidoreductase</keyword>
<protein>
    <submittedName>
        <fullName evidence="3">3-oxoacyl-[acyl-carrier protein] reductase</fullName>
        <ecNumber evidence="3">1.1.1.100</ecNumber>
    </submittedName>
</protein>
<name>A0A7X0HSP7_9BACI</name>
<dbReference type="RefSeq" id="WP_184526833.1">
    <property type="nucleotide sequence ID" value="NZ_JACHGK010000009.1"/>
</dbReference>
<proteinExistence type="inferred from homology"/>